<comment type="similarity">
    <text evidence="1">Belongs to the 'GDXG' lipolytic enzyme family.</text>
</comment>
<dbReference type="PANTHER" id="PTHR48081">
    <property type="entry name" value="AB HYDROLASE SUPERFAMILY PROTEIN C4A8.06C"/>
    <property type="match status" value="1"/>
</dbReference>
<feature type="domain" description="Alpha/beta hydrolase fold-3" evidence="3">
    <location>
        <begin position="113"/>
        <end position="309"/>
    </location>
</feature>
<dbReference type="InterPro" id="IPR013094">
    <property type="entry name" value="AB_hydrolase_3"/>
</dbReference>
<evidence type="ECO:0000313" key="4">
    <source>
        <dbReference type="EMBL" id="MBB4143171.1"/>
    </source>
</evidence>
<sequence length="334" mass="36556">MRNWRDDLKLNAVSVDQRRVPVPNSISREAQQWLHNAVRNDGLPINALYPMPPAEDHEAWQKLKSAVDSTYAATVSVLESSRDVQLSRKRIGSADVHFAKPIELDRADCVYIDLHGGALVFGGGEASREGARIAASRFSIQCYGVDYRMPPEFPFPAALDDCMCVYKHAVDTYGAERIVIGGRSAGGNLALATVVRAQDEGLDLSRAVVLLSPEIDLTESGDSFQTNKMIDVNLPTSLMPANLLYANGADLAHPYISPLFGRFTNEFPPTFIQSGTRDLLLSNAVRLHRALRQVGAVAELHVFEAMPHGGFGDAPKDEELSREVARFVNAALSQ</sequence>
<evidence type="ECO:0000313" key="5">
    <source>
        <dbReference type="Proteomes" id="UP000519897"/>
    </source>
</evidence>
<dbReference type="Gene3D" id="3.40.50.1820">
    <property type="entry name" value="alpha/beta hydrolase"/>
    <property type="match status" value="1"/>
</dbReference>
<evidence type="ECO:0000256" key="2">
    <source>
        <dbReference type="ARBA" id="ARBA00022801"/>
    </source>
</evidence>
<dbReference type="AlphaFoldDB" id="A0A7W6LHM3"/>
<dbReference type="SUPFAM" id="SSF53474">
    <property type="entry name" value="alpha/beta-Hydrolases"/>
    <property type="match status" value="1"/>
</dbReference>
<dbReference type="GO" id="GO:0004806">
    <property type="term" value="F:triacylglycerol lipase activity"/>
    <property type="evidence" value="ECO:0007669"/>
    <property type="project" value="TreeGrafter"/>
</dbReference>
<name>A0A7W6LHM3_9HYPH</name>
<proteinExistence type="inferred from homology"/>
<dbReference type="InterPro" id="IPR029058">
    <property type="entry name" value="AB_hydrolase_fold"/>
</dbReference>
<dbReference type="PANTHER" id="PTHR48081:SF30">
    <property type="entry name" value="ACETYL-HYDROLASE LIPR-RELATED"/>
    <property type="match status" value="1"/>
</dbReference>
<accession>A0A7W6LHM3</accession>
<gene>
    <name evidence="4" type="ORF">GGQ72_001670</name>
</gene>
<evidence type="ECO:0000259" key="3">
    <source>
        <dbReference type="Pfam" id="PF07859"/>
    </source>
</evidence>
<organism evidence="4 5">
    <name type="scientific">Rhizobium rhizoryzae</name>
    <dbReference type="NCBI Taxonomy" id="451876"/>
    <lineage>
        <taxon>Bacteria</taxon>
        <taxon>Pseudomonadati</taxon>
        <taxon>Pseudomonadota</taxon>
        <taxon>Alphaproteobacteria</taxon>
        <taxon>Hyphomicrobiales</taxon>
        <taxon>Rhizobiaceae</taxon>
        <taxon>Rhizobium/Agrobacterium group</taxon>
        <taxon>Rhizobium</taxon>
    </lineage>
</organism>
<keyword evidence="5" id="KW-1185">Reference proteome</keyword>
<dbReference type="InterPro" id="IPR050300">
    <property type="entry name" value="GDXG_lipolytic_enzyme"/>
</dbReference>
<dbReference type="RefSeq" id="WP_183898015.1">
    <property type="nucleotide sequence ID" value="NZ_CP049250.1"/>
</dbReference>
<keyword evidence="2" id="KW-0378">Hydrolase</keyword>
<dbReference type="Proteomes" id="UP000519897">
    <property type="component" value="Unassembled WGS sequence"/>
</dbReference>
<dbReference type="EMBL" id="JACIEC010000001">
    <property type="protein sequence ID" value="MBB4143171.1"/>
    <property type="molecule type" value="Genomic_DNA"/>
</dbReference>
<protein>
    <submittedName>
        <fullName evidence="4">Acetyl esterase/lipase</fullName>
    </submittedName>
</protein>
<reference evidence="4 5" key="1">
    <citation type="submission" date="2020-08" db="EMBL/GenBank/DDBJ databases">
        <title>Genomic Encyclopedia of Type Strains, Phase IV (KMG-IV): sequencing the most valuable type-strain genomes for metagenomic binning, comparative biology and taxonomic classification.</title>
        <authorList>
            <person name="Goeker M."/>
        </authorList>
    </citation>
    <scope>NUCLEOTIDE SEQUENCE [LARGE SCALE GENOMIC DNA]</scope>
    <source>
        <strain evidence="4 5">DSM 29514</strain>
    </source>
</reference>
<comment type="caution">
    <text evidence="4">The sequence shown here is derived from an EMBL/GenBank/DDBJ whole genome shotgun (WGS) entry which is preliminary data.</text>
</comment>
<dbReference type="Pfam" id="PF07859">
    <property type="entry name" value="Abhydrolase_3"/>
    <property type="match status" value="1"/>
</dbReference>
<evidence type="ECO:0000256" key="1">
    <source>
        <dbReference type="ARBA" id="ARBA00010515"/>
    </source>
</evidence>